<evidence type="ECO:0000313" key="3">
    <source>
        <dbReference type="Proteomes" id="UP001597343"/>
    </source>
</evidence>
<accession>A0ABW4ZT59</accession>
<proteinExistence type="predicted"/>
<gene>
    <name evidence="2" type="ORF">ACFSOY_02420</name>
</gene>
<dbReference type="Proteomes" id="UP001597343">
    <property type="component" value="Unassembled WGS sequence"/>
</dbReference>
<evidence type="ECO:0000256" key="1">
    <source>
        <dbReference type="SAM" id="Phobius"/>
    </source>
</evidence>
<protein>
    <recommendedName>
        <fullName evidence="4">Copper resistance protein D domain-containing protein</fullName>
    </recommendedName>
</protein>
<dbReference type="EMBL" id="JBHUIO010000002">
    <property type="protein sequence ID" value="MFD2168874.1"/>
    <property type="molecule type" value="Genomic_DNA"/>
</dbReference>
<feature type="transmembrane region" description="Helical" evidence="1">
    <location>
        <begin position="124"/>
        <end position="146"/>
    </location>
</feature>
<reference evidence="3" key="1">
    <citation type="journal article" date="2019" name="Int. J. Syst. Evol. Microbiol.">
        <title>The Global Catalogue of Microorganisms (GCM) 10K type strain sequencing project: providing services to taxonomists for standard genome sequencing and annotation.</title>
        <authorList>
            <consortium name="The Broad Institute Genomics Platform"/>
            <consortium name="The Broad Institute Genome Sequencing Center for Infectious Disease"/>
            <person name="Wu L."/>
            <person name="Ma J."/>
        </authorList>
    </citation>
    <scope>NUCLEOTIDE SEQUENCE [LARGE SCALE GENOMIC DNA]</scope>
    <source>
        <strain evidence="3">CGMCC 1.13574</strain>
    </source>
</reference>
<comment type="caution">
    <text evidence="2">The sequence shown here is derived from an EMBL/GenBank/DDBJ whole genome shotgun (WGS) entry which is preliminary data.</text>
</comment>
<dbReference type="RefSeq" id="WP_386043932.1">
    <property type="nucleotide sequence ID" value="NZ_JBHUIO010000002.1"/>
</dbReference>
<keyword evidence="1" id="KW-1133">Transmembrane helix</keyword>
<feature type="transmembrane region" description="Helical" evidence="1">
    <location>
        <begin position="6"/>
        <end position="30"/>
    </location>
</feature>
<name>A0ABW4ZT59_9BACL</name>
<keyword evidence="1" id="KW-0472">Membrane</keyword>
<sequence length="149" mass="16435">MQDWLLFLHLTSLALWFGGLVMLSFLLVSIKQSAGEAVKAQVSTYLKLANRLLHPSALLVLISGAIMIVQMGIERDMKPFWLTFMEQWGGTVVLFSTIALTWVGSRLKKRLTAAEGTEVSQATLPYRAFMMVSVCGILVVMGVVSLKIS</sequence>
<keyword evidence="1" id="KW-0812">Transmembrane</keyword>
<feature type="transmembrane region" description="Helical" evidence="1">
    <location>
        <begin position="79"/>
        <end position="103"/>
    </location>
</feature>
<feature type="transmembrane region" description="Helical" evidence="1">
    <location>
        <begin position="51"/>
        <end position="73"/>
    </location>
</feature>
<evidence type="ECO:0000313" key="2">
    <source>
        <dbReference type="EMBL" id="MFD2168874.1"/>
    </source>
</evidence>
<keyword evidence="3" id="KW-1185">Reference proteome</keyword>
<evidence type="ECO:0008006" key="4">
    <source>
        <dbReference type="Google" id="ProtNLM"/>
    </source>
</evidence>
<organism evidence="2 3">
    <name type="scientific">Tumebacillus lipolyticus</name>
    <dbReference type="NCBI Taxonomy" id="1280370"/>
    <lineage>
        <taxon>Bacteria</taxon>
        <taxon>Bacillati</taxon>
        <taxon>Bacillota</taxon>
        <taxon>Bacilli</taxon>
        <taxon>Bacillales</taxon>
        <taxon>Alicyclobacillaceae</taxon>
        <taxon>Tumebacillus</taxon>
    </lineage>
</organism>